<dbReference type="AlphaFoldDB" id="A0AA46SD23"/>
<dbReference type="InterPro" id="IPR005829">
    <property type="entry name" value="Sugar_transporter_CS"/>
</dbReference>
<evidence type="ECO:0000259" key="6">
    <source>
        <dbReference type="PROSITE" id="PS50850"/>
    </source>
</evidence>
<dbReference type="CDD" id="cd17321">
    <property type="entry name" value="MFS_MMR_MDR_like"/>
    <property type="match status" value="1"/>
</dbReference>
<sequence>MESQSQASVRIGPLLAVLSGAPFVASLDLFVLNVALGDIGTSYPGSSLGELSWVLSGYAIVYAALLVPLGRWADRIGRRRGFLAGLGLFTVASAACALSPSLWVLVICRLFQAVGAAALTPASLGLLVSAVPEARRAGAVRIWAATGAAAAAFGPVVGGLLVEVSWRWAFLINVPIGILLLAVARRVVPDIRPVDSGTRLDLAGAALLTLGIGALALGLVQGPEWGWADVRILAAFVVAAGALLLFAHVNARHPAPLIEPSLLAVRSFSWSNVTALIFSATFAAGLLANVLWVQQVWGYSALRTGLAVAPGPLMVPLFAAVGQVLARRFTPGTIAAAGCVLWGAGAGLVLATVGPEPEYATALLPGWLIGGVGVGLALPTILSAATAQLPPARTATGSAIVTMSRQLGTVLGISVLVAILGAGDDAVSAFRFSWWTIAAVAVVAALAAGGMTPRPSTPEVKVLA</sequence>
<feature type="transmembrane region" description="Helical" evidence="5">
    <location>
        <begin position="432"/>
        <end position="451"/>
    </location>
</feature>
<evidence type="ECO:0000256" key="5">
    <source>
        <dbReference type="SAM" id="Phobius"/>
    </source>
</evidence>
<dbReference type="PROSITE" id="PS00216">
    <property type="entry name" value="SUGAR_TRANSPORT_1"/>
    <property type="match status" value="1"/>
</dbReference>
<reference evidence="7" key="1">
    <citation type="submission" date="2022-09" db="EMBL/GenBank/DDBJ databases">
        <title>The genome sequence of Rhodococcus aetherivorans N1.</title>
        <authorList>
            <person name="Jiang W."/>
        </authorList>
    </citation>
    <scope>NUCLEOTIDE SEQUENCE</scope>
    <source>
        <strain evidence="7">N1</strain>
    </source>
</reference>
<feature type="transmembrane region" description="Helical" evidence="5">
    <location>
        <begin position="232"/>
        <end position="251"/>
    </location>
</feature>
<keyword evidence="3 5" id="KW-1133">Transmembrane helix</keyword>
<feature type="transmembrane region" description="Helical" evidence="5">
    <location>
        <begin position="12"/>
        <end position="31"/>
    </location>
</feature>
<keyword evidence="4 5" id="KW-0472">Membrane</keyword>
<dbReference type="GO" id="GO:0005886">
    <property type="term" value="C:plasma membrane"/>
    <property type="evidence" value="ECO:0007669"/>
    <property type="project" value="UniProtKB-SubCell"/>
</dbReference>
<dbReference type="GO" id="GO:0022857">
    <property type="term" value="F:transmembrane transporter activity"/>
    <property type="evidence" value="ECO:0007669"/>
    <property type="project" value="InterPro"/>
</dbReference>
<feature type="transmembrane region" description="Helical" evidence="5">
    <location>
        <begin position="305"/>
        <end position="326"/>
    </location>
</feature>
<dbReference type="Proteomes" id="UP001163947">
    <property type="component" value="Chromosome"/>
</dbReference>
<keyword evidence="2 5" id="KW-0812">Transmembrane</keyword>
<dbReference type="Gene3D" id="1.20.1250.20">
    <property type="entry name" value="MFS general substrate transporter like domains"/>
    <property type="match status" value="1"/>
</dbReference>
<feature type="transmembrane region" description="Helical" evidence="5">
    <location>
        <begin position="399"/>
        <end position="420"/>
    </location>
</feature>
<dbReference type="PANTHER" id="PTHR42718:SF48">
    <property type="entry name" value="CONSERVED TWO-DOMAIN MEMBRANE PROTEIN-RELATED"/>
    <property type="match status" value="1"/>
</dbReference>
<evidence type="ECO:0000256" key="4">
    <source>
        <dbReference type="ARBA" id="ARBA00023136"/>
    </source>
</evidence>
<protein>
    <submittedName>
        <fullName evidence="7">MFS transporter</fullName>
    </submittedName>
</protein>
<feature type="transmembrane region" description="Helical" evidence="5">
    <location>
        <begin position="366"/>
        <end position="387"/>
    </location>
</feature>
<evidence type="ECO:0000313" key="8">
    <source>
        <dbReference type="Proteomes" id="UP001163947"/>
    </source>
</evidence>
<dbReference type="PANTHER" id="PTHR42718">
    <property type="entry name" value="MAJOR FACILITATOR SUPERFAMILY MULTIDRUG TRANSPORTER MFSC"/>
    <property type="match status" value="1"/>
</dbReference>
<dbReference type="InterPro" id="IPR036259">
    <property type="entry name" value="MFS_trans_sf"/>
</dbReference>
<dbReference type="Gene3D" id="1.20.1720.10">
    <property type="entry name" value="Multidrug resistance protein D"/>
    <property type="match status" value="1"/>
</dbReference>
<comment type="subcellular location">
    <subcellularLocation>
        <location evidence="1">Cell membrane</location>
        <topology evidence="1">Multi-pass membrane protein</topology>
    </subcellularLocation>
</comment>
<dbReference type="GeneID" id="83623650"/>
<gene>
    <name evidence="7" type="ORF">OCS65_24520</name>
</gene>
<dbReference type="RefSeq" id="WP_006942981.1">
    <property type="nucleotide sequence ID" value="NZ_CAVJ010000195.1"/>
</dbReference>
<evidence type="ECO:0000256" key="1">
    <source>
        <dbReference type="ARBA" id="ARBA00004651"/>
    </source>
</evidence>
<evidence type="ECO:0000256" key="2">
    <source>
        <dbReference type="ARBA" id="ARBA00022692"/>
    </source>
</evidence>
<feature type="transmembrane region" description="Helical" evidence="5">
    <location>
        <begin position="82"/>
        <end position="104"/>
    </location>
</feature>
<organism evidence="7 8">
    <name type="scientific">Rhodococcus aetherivorans</name>
    <dbReference type="NCBI Taxonomy" id="191292"/>
    <lineage>
        <taxon>Bacteria</taxon>
        <taxon>Bacillati</taxon>
        <taxon>Actinomycetota</taxon>
        <taxon>Actinomycetes</taxon>
        <taxon>Mycobacteriales</taxon>
        <taxon>Nocardiaceae</taxon>
        <taxon>Rhodococcus</taxon>
    </lineage>
</organism>
<evidence type="ECO:0000313" key="7">
    <source>
        <dbReference type="EMBL" id="UYF93561.1"/>
    </source>
</evidence>
<feature type="transmembrane region" description="Helical" evidence="5">
    <location>
        <begin position="333"/>
        <end position="354"/>
    </location>
</feature>
<dbReference type="PROSITE" id="PS50850">
    <property type="entry name" value="MFS"/>
    <property type="match status" value="1"/>
</dbReference>
<dbReference type="PRINTS" id="PR01036">
    <property type="entry name" value="TCRTETB"/>
</dbReference>
<feature type="transmembrane region" description="Helical" evidence="5">
    <location>
        <begin position="142"/>
        <end position="162"/>
    </location>
</feature>
<dbReference type="SUPFAM" id="SSF103473">
    <property type="entry name" value="MFS general substrate transporter"/>
    <property type="match status" value="2"/>
</dbReference>
<accession>A0AA46SD23</accession>
<feature type="transmembrane region" description="Helical" evidence="5">
    <location>
        <begin position="110"/>
        <end position="130"/>
    </location>
</feature>
<dbReference type="Pfam" id="PF07690">
    <property type="entry name" value="MFS_1"/>
    <property type="match status" value="1"/>
</dbReference>
<dbReference type="InterPro" id="IPR020846">
    <property type="entry name" value="MFS_dom"/>
</dbReference>
<dbReference type="InterPro" id="IPR011701">
    <property type="entry name" value="MFS"/>
</dbReference>
<proteinExistence type="predicted"/>
<feature type="transmembrane region" description="Helical" evidence="5">
    <location>
        <begin position="51"/>
        <end position="70"/>
    </location>
</feature>
<feature type="transmembrane region" description="Helical" evidence="5">
    <location>
        <begin position="200"/>
        <end position="220"/>
    </location>
</feature>
<dbReference type="EMBL" id="CP106982">
    <property type="protein sequence ID" value="UYF93561.1"/>
    <property type="molecule type" value="Genomic_DNA"/>
</dbReference>
<feature type="transmembrane region" description="Helical" evidence="5">
    <location>
        <begin position="272"/>
        <end position="293"/>
    </location>
</feature>
<evidence type="ECO:0000256" key="3">
    <source>
        <dbReference type="ARBA" id="ARBA00022989"/>
    </source>
</evidence>
<feature type="transmembrane region" description="Helical" evidence="5">
    <location>
        <begin position="168"/>
        <end position="188"/>
    </location>
</feature>
<name>A0AA46SD23_9NOCA</name>
<feature type="domain" description="Major facilitator superfamily (MFS) profile" evidence="6">
    <location>
        <begin position="14"/>
        <end position="456"/>
    </location>
</feature>